<dbReference type="PROSITE" id="PS50822">
    <property type="entry name" value="PIWI"/>
    <property type="match status" value="1"/>
</dbReference>
<feature type="non-terminal residue" evidence="2">
    <location>
        <position position="1"/>
    </location>
</feature>
<evidence type="ECO:0000313" key="2">
    <source>
        <dbReference type="EMBL" id="CAF4797362.1"/>
    </source>
</evidence>
<reference evidence="2" key="1">
    <citation type="submission" date="2021-02" db="EMBL/GenBank/DDBJ databases">
        <authorList>
            <person name="Nowell W R."/>
        </authorList>
    </citation>
    <scope>NUCLEOTIDE SEQUENCE</scope>
</reference>
<dbReference type="InterPro" id="IPR036397">
    <property type="entry name" value="RNaseH_sf"/>
</dbReference>
<comment type="caution">
    <text evidence="2">The sequence shown here is derived from an EMBL/GenBank/DDBJ whole genome shotgun (WGS) entry which is preliminary data.</text>
</comment>
<sequence length="48" mass="5569">MSTDLLKLFAQRNGCFPNKIVFYRDGVDDGHFQKVLDHEIRSLQNACK</sequence>
<dbReference type="Pfam" id="PF02171">
    <property type="entry name" value="Piwi"/>
    <property type="match status" value="1"/>
</dbReference>
<evidence type="ECO:0000259" key="1">
    <source>
        <dbReference type="PROSITE" id="PS50822"/>
    </source>
</evidence>
<dbReference type="EMBL" id="CAJOBI010147741">
    <property type="protein sequence ID" value="CAF4797362.1"/>
    <property type="molecule type" value="Genomic_DNA"/>
</dbReference>
<dbReference type="InterPro" id="IPR012337">
    <property type="entry name" value="RNaseH-like_sf"/>
</dbReference>
<accession>A0A8S3B5B0</accession>
<organism evidence="2 3">
    <name type="scientific">Rotaria magnacalcarata</name>
    <dbReference type="NCBI Taxonomy" id="392030"/>
    <lineage>
        <taxon>Eukaryota</taxon>
        <taxon>Metazoa</taxon>
        <taxon>Spiralia</taxon>
        <taxon>Gnathifera</taxon>
        <taxon>Rotifera</taxon>
        <taxon>Eurotatoria</taxon>
        <taxon>Bdelloidea</taxon>
        <taxon>Philodinida</taxon>
        <taxon>Philodinidae</taxon>
        <taxon>Rotaria</taxon>
    </lineage>
</organism>
<dbReference type="GO" id="GO:0003676">
    <property type="term" value="F:nucleic acid binding"/>
    <property type="evidence" value="ECO:0007669"/>
    <property type="project" value="InterPro"/>
</dbReference>
<evidence type="ECO:0000313" key="3">
    <source>
        <dbReference type="Proteomes" id="UP000676336"/>
    </source>
</evidence>
<dbReference type="Gene3D" id="3.30.420.10">
    <property type="entry name" value="Ribonuclease H-like superfamily/Ribonuclease H"/>
    <property type="match status" value="1"/>
</dbReference>
<dbReference type="InterPro" id="IPR003165">
    <property type="entry name" value="Piwi"/>
</dbReference>
<dbReference type="SUPFAM" id="SSF53098">
    <property type="entry name" value="Ribonuclease H-like"/>
    <property type="match status" value="1"/>
</dbReference>
<name>A0A8S3B5B0_9BILA</name>
<dbReference type="AlphaFoldDB" id="A0A8S3B5B0"/>
<gene>
    <name evidence="2" type="ORF">SMN809_LOCUS47023</name>
</gene>
<dbReference type="Proteomes" id="UP000676336">
    <property type="component" value="Unassembled WGS sequence"/>
</dbReference>
<feature type="domain" description="Piwi" evidence="1">
    <location>
        <begin position="1"/>
        <end position="48"/>
    </location>
</feature>
<proteinExistence type="predicted"/>
<protein>
    <recommendedName>
        <fullName evidence="1">Piwi domain-containing protein</fullName>
    </recommendedName>
</protein>